<evidence type="ECO:0000313" key="3">
    <source>
        <dbReference type="Proteomes" id="UP000218944"/>
    </source>
</evidence>
<name>A0A2A2DE48_9ACTN</name>
<dbReference type="InterPro" id="IPR025164">
    <property type="entry name" value="Toastrack_DUF4097"/>
</dbReference>
<evidence type="ECO:0000313" key="2">
    <source>
        <dbReference type="EMBL" id="PAU49669.1"/>
    </source>
</evidence>
<dbReference type="EMBL" id="NSJV01000124">
    <property type="protein sequence ID" value="PAU49669.1"/>
    <property type="molecule type" value="Genomic_DNA"/>
</dbReference>
<keyword evidence="3" id="KW-1185">Reference proteome</keyword>
<feature type="domain" description="DUF4097" evidence="1">
    <location>
        <begin position="127"/>
        <end position="242"/>
    </location>
</feature>
<dbReference type="Pfam" id="PF13349">
    <property type="entry name" value="DUF4097"/>
    <property type="match status" value="1"/>
</dbReference>
<accession>A0A2A2DE48</accession>
<gene>
    <name evidence="2" type="ORF">CK936_06630</name>
</gene>
<dbReference type="AlphaFoldDB" id="A0A2A2DE48"/>
<sequence>MSLVTGGVLLAGAALTGCGSADVDEAEPEYKAFPLAGRELTVDSDNSTLELVPADVKEVKVTRWFAGWTLGGSSKASWEMDDGTLKLREHCDGISANCASKHKIEVPRGVALTVKDRNGTVKARGFSADLKVSSNNGEVRVTDATGALDLSSSNGNVIATGAGARQVKASSDNGNVQLALARVPDRVEASNHNGNVKIELPHSPYRVDASSRNGTTTVQVPRDDASGHWVLGRSDNGNVKVLIAN</sequence>
<protein>
    <recommendedName>
        <fullName evidence="1">DUF4097 domain-containing protein</fullName>
    </recommendedName>
</protein>
<organism evidence="2 3">
    <name type="scientific">Streptomyces albireticuli</name>
    <dbReference type="NCBI Taxonomy" id="1940"/>
    <lineage>
        <taxon>Bacteria</taxon>
        <taxon>Bacillati</taxon>
        <taxon>Actinomycetota</taxon>
        <taxon>Actinomycetes</taxon>
        <taxon>Kitasatosporales</taxon>
        <taxon>Streptomycetaceae</taxon>
        <taxon>Streptomyces</taxon>
    </lineage>
</organism>
<reference evidence="2 3" key="1">
    <citation type="submission" date="2017-08" db="EMBL/GenBank/DDBJ databases">
        <title>Genome sequence of Streptomyces albireticuli NRRL B-1670.</title>
        <authorList>
            <person name="Graham D.E."/>
            <person name="Mahan K.M."/>
            <person name="Klingeman D.M."/>
            <person name="Hettich R.L."/>
            <person name="Parry R.J."/>
            <person name="Spain J.C."/>
        </authorList>
    </citation>
    <scope>NUCLEOTIDE SEQUENCE [LARGE SCALE GENOMIC DNA]</scope>
    <source>
        <strain evidence="2 3">NRRL B-1670</strain>
    </source>
</reference>
<evidence type="ECO:0000259" key="1">
    <source>
        <dbReference type="Pfam" id="PF13349"/>
    </source>
</evidence>
<dbReference type="Proteomes" id="UP000218944">
    <property type="component" value="Unassembled WGS sequence"/>
</dbReference>
<proteinExistence type="predicted"/>
<comment type="caution">
    <text evidence="2">The sequence shown here is derived from an EMBL/GenBank/DDBJ whole genome shotgun (WGS) entry which is preliminary data.</text>
</comment>